<dbReference type="Proteomes" id="UP000326458">
    <property type="component" value="Unassembled WGS sequence"/>
</dbReference>
<dbReference type="InterPro" id="IPR056747">
    <property type="entry name" value="VPS13-like_M"/>
</dbReference>
<keyword evidence="2" id="KW-0472">Membrane</keyword>
<evidence type="ECO:0008006" key="7">
    <source>
        <dbReference type="Google" id="ProtNLM"/>
    </source>
</evidence>
<evidence type="ECO:0000313" key="5">
    <source>
        <dbReference type="EMBL" id="KAB0362452.1"/>
    </source>
</evidence>
<feature type="coiled-coil region" evidence="1">
    <location>
        <begin position="576"/>
        <end position="603"/>
    </location>
</feature>
<keyword evidence="1" id="KW-0175">Coiled coil</keyword>
<dbReference type="InterPro" id="IPR039782">
    <property type="entry name" value="VPS13B"/>
</dbReference>
<name>A0A5N3WKV7_MUNMU</name>
<sequence length="2697" mass="304039">YIKNFKSGILAWKIPWTEELGGLQFMGIAESCGSFSLPSKMILKLILKEVSSNISGNPLHYSCRENTMDRGRSMADYNHLTYRISYILAHFILIMLFNITLYPPYFLASLVAQTLKNPPAMWKTWLQSLGQEDPLEEVMTTHSSILAWRIHMDRGNYWAKEMQTNSQFLRPVSGRIGEYKRICSLWFFTFLRVTCSKSTFFPWAAGSEEEDPVGNTHEAFPKLIFSTLHSFYMMIRLTGHRSPPNNGGQYSQKFYLQIYEERGIYMMFIFALQCLTYASKSLSRMSLGNSEEKSLLTLIIRDEFFCLFCFSRKKTRKFHEVTNHISLSLFDCLPVHHQLPEFTQIHVHCVDDATQPSHPLSLFSSSSLSVIRVVSSAYLRLLIFLPAVLIPACASSSPAFLMMYSAYKLNKQPLPHLQVNSLACQSLLDAYRTYGSAGSEVKDSFYLQQCVCISLTYSIPNFEPVCCSVSGSNSSFLTYIQVSQEAGKVSCLYLEGFPDRKAVLMQCSKPEYQWGITGENLQLYPFTTMYYNCMLEYFLYRNGVLLCNEYQSVVTVPQMPRCHPYWIKTFPELKSVSEMKNLLEGLNNRFEKVEERSSRFKDKSTEMIESLLCLPVNRYLLIGIPGNLGMCCYPANSLGSTVKSCQIMDRKTKCNKNIYNLDSHLKFVSYSFATLWTVHPSRLLCPWDFPAKNIRVGCHFLLQEIFSAQGSNLYLLHWKADSLPLNHQGIIAAILKNNRMISVLFQGEPFNITVIQVYTPSSNAEEAEVKANLETSAEAIGLEKVSFHSNPIERQCQRIKGIRQGCILSRCLFNLYAEYIMRNAGLEEAQAGIKIGGRSMNNLRYADDTTLMTESEEELKSLLMKVKEESENVGLKLSIQKTKIMVSGPITSWQIEKHLVAPDCILLTPLCCCHLLTIGHSPSSSEVFSSWCSLPRTNPGTCQHPKLPLLLNHSFQHPNLTSNLSISPNLPHTTNHTISHLVCSIDHCPNFIIICSYSCSSPLLTHSLHTTFLNIHCIQFGRCCENPKLSQMEIIPSKNVSIRENVMYRNNCNMRCIVIRAMKQIPILKNYWSLEKGKHFSIWEILLTCHLSLSPTKTCCISSLWTFRASSNNCLCLLFYMMNITMKINPKLLSFILISPFKFLEYWDELQKVFVAFREFSLSESKVCELQLPDINLVNDQKKLVSSDLWRIVLNSSQNGADDQSSASESGSQSTCDQLVTPTALAACTRVDSCFTPWFVPSLCISFQFAHLEFHLCHHLDQLGTAPPKYLQPFISDKNVPSELEYMIISFKEPHMYLRQWNNSSVCQEIQFSAQADCKLLECRNVTMQSLVKPFRIFGQTAVSSNAVEKLIDCSIVIDSIFVNFGQHVVHSLNTAVQAWQQLLHICIEGWGNWRWSEPFSVDHAGTFIRTIQYKGRTASLIIKAQQVSGVQKQIIICGRQIICSYLSQSIELKVVQHYIGQDGQAVVREHFDCLTAKQKLPSYILENSELTELCVRAKGDEDWSRDVCLESKAPEYSVVIQVPSSNSSIIYVWCTVLTLEPSSQVQQRMIVFSPLFIMRSHLPDPIIIHLEKRSLGLSETQIIPGKGQEKPLQNIEPDLVHHLTFQAREEDDPSHCAVPISTSLIKQIATKIHPGGTVTQILDEFYGPEKFLQPTWPYNKKDSDRNEQLSQWDSPMRVKLSAWKPYVRTLLIELLPWALLINQSKWDLWLFEGEKIVLQVPAGKIIIPPNFQEAFQIGIYWANTNTVHKSVAIKLVHNLTSPKWKDGGNGEVVSLDEEGFVDAEIRLGAFPGHQKLCQFCISSMVQQGIQIVQIEDKTTIVNNTPYQIFYKPQLTVIKPHSGKEYFHVPDSSTFSICPGGQQPAVRSSSLPCWDLMPDLGQSALDTSLLQKQVLLAFSPTAVADSSQCWSLPALVRQEFPRQSVAVPLGNYRENGFCTRAVALTYQEHLGVTYLTLSEDPSPRITFHNRCPVTILIKENTKDIPKFEVYCRKIPPECSIHHELYHQISSYPDCKTRDLLPSLLLSVDSLEEVTTEWSDAIDINNQGTQVSAHTTLEKIMTFKMFVTQLSLAVFDDLTHHRASSELLRLTLDHVFLQMAPVAGHLPGEEMAAAPFHVYSVEVYCGDLQLDNQLYNKSNFHFAVLVCQGEKTESPQCSKMQSLLVSSEDLEEFKKNCFIKLCLTLTEGKDILFDVNEFSFELKPARLYVEDTFVYYIKTLFETYLPSSSTAAQPTALAGGRQVLPAQVRQHARALVHPVRLRKLVIQPVNLLVSIHASLKLYIASDHTPLSFSVFERGPIFTTARQLVHALAMHYAAGALFRAGWVVGSLEILGSPASLVRSIGNGIADFFRLPYEGLTRGPGAFVSGVSRGTTSFVKHISKGTLTSITNLATSLARNMDRLSLDEEHYNRQEEWRRQLPESLGEGLRQGLSRLGLSLLGAIAGIVDQPMQNFQKTSEAQASAGHKAKGVISGVGKGIMGVFTKPIGGAAELVSQTGYGILHGAGLSQLPKQRYQPSDLHADQAPNSHVKYVWKMLQSLGRPEVHMALEVVLVRGSGQEHEGCLLLTPEVLFVVSVSEDTQQQAFPVTEIDCAQDSEQRGLLVVQLKQPRVACDAEVDGARERLSEQQYNRLVDYITKTSRHLAPSCSSAPTPCPAVALEPLPSTVKTYHYMADPHFAQVFVSKFTMVKNKALRKGFP</sequence>
<feature type="non-terminal residue" evidence="5">
    <location>
        <position position="1"/>
    </location>
</feature>
<reference evidence="5 6" key="1">
    <citation type="submission" date="2019-06" db="EMBL/GenBank/DDBJ databases">
        <title>Discovery of a novel chromosome fission-fusion reversal in muntjac.</title>
        <authorList>
            <person name="Mudd A.B."/>
            <person name="Bredeson J.V."/>
            <person name="Baum R."/>
            <person name="Hockemeyer D."/>
            <person name="Rokhsar D.S."/>
        </authorList>
    </citation>
    <scope>NUCLEOTIDE SEQUENCE [LARGE SCALE GENOMIC DNA]</scope>
    <source>
        <strain evidence="5">UTSW_UCB_Mm</strain>
        <tissue evidence="5">Fibroblast cell line</tissue>
    </source>
</reference>
<gene>
    <name evidence="5" type="ORF">FD754_006608</name>
</gene>
<keyword evidence="2" id="KW-1133">Transmembrane helix</keyword>
<evidence type="ECO:0000259" key="4">
    <source>
        <dbReference type="Pfam" id="PF25033"/>
    </source>
</evidence>
<evidence type="ECO:0000256" key="2">
    <source>
        <dbReference type="SAM" id="Phobius"/>
    </source>
</evidence>
<feature type="domain" description="VPS13-like middle region" evidence="4">
    <location>
        <begin position="1143"/>
        <end position="1336"/>
    </location>
</feature>
<evidence type="ECO:0000259" key="3">
    <source>
        <dbReference type="Pfam" id="PF00078"/>
    </source>
</evidence>
<organism evidence="5 6">
    <name type="scientific">Muntiacus muntjak</name>
    <name type="common">Barking deer</name>
    <name type="synonym">Indian muntjac</name>
    <dbReference type="NCBI Taxonomy" id="9888"/>
    <lineage>
        <taxon>Eukaryota</taxon>
        <taxon>Metazoa</taxon>
        <taxon>Chordata</taxon>
        <taxon>Craniata</taxon>
        <taxon>Vertebrata</taxon>
        <taxon>Euteleostomi</taxon>
        <taxon>Mammalia</taxon>
        <taxon>Eutheria</taxon>
        <taxon>Laurasiatheria</taxon>
        <taxon>Artiodactyla</taxon>
        <taxon>Ruminantia</taxon>
        <taxon>Pecora</taxon>
        <taxon>Cervidae</taxon>
        <taxon>Muntiacinae</taxon>
        <taxon>Muntiacus</taxon>
    </lineage>
</organism>
<proteinExistence type="predicted"/>
<keyword evidence="6" id="KW-1185">Reference proteome</keyword>
<dbReference type="PANTHER" id="PTHR12517:SF0">
    <property type="entry name" value="INTERMEMBRANE LIPID TRANSFER PROTEIN VPS13B"/>
    <property type="match status" value="1"/>
</dbReference>
<dbReference type="PANTHER" id="PTHR12517">
    <property type="entry name" value="VACUOLAR PROTEIN SORTING-ASSOCIATED PROTEIN 13B"/>
    <property type="match status" value="1"/>
</dbReference>
<comment type="caution">
    <text evidence="5">The sequence shown here is derived from an EMBL/GenBank/DDBJ whole genome shotgun (WGS) entry which is preliminary data.</text>
</comment>
<protein>
    <recommendedName>
        <fullName evidence="7">Reverse transcriptase domain-containing protein</fullName>
    </recommendedName>
</protein>
<dbReference type="Pfam" id="PF00078">
    <property type="entry name" value="RVT_1"/>
    <property type="match status" value="1"/>
</dbReference>
<evidence type="ECO:0000256" key="1">
    <source>
        <dbReference type="SAM" id="Coils"/>
    </source>
</evidence>
<feature type="transmembrane region" description="Helical" evidence="2">
    <location>
        <begin position="84"/>
        <end position="107"/>
    </location>
</feature>
<keyword evidence="2" id="KW-0812">Transmembrane</keyword>
<accession>A0A5N3WKV7</accession>
<evidence type="ECO:0000313" key="6">
    <source>
        <dbReference type="Proteomes" id="UP000326458"/>
    </source>
</evidence>
<dbReference type="Pfam" id="PF25033">
    <property type="entry name" value="VPS13_M"/>
    <property type="match status" value="1"/>
</dbReference>
<feature type="domain" description="Reverse transcriptase" evidence="3">
    <location>
        <begin position="793"/>
        <end position="886"/>
    </location>
</feature>
<dbReference type="InterPro" id="IPR000477">
    <property type="entry name" value="RT_dom"/>
</dbReference>
<dbReference type="EMBL" id="VCEA01000001">
    <property type="protein sequence ID" value="KAB0362452.1"/>
    <property type="molecule type" value="Genomic_DNA"/>
</dbReference>